<feature type="domain" description="NlpC/P60" evidence="6">
    <location>
        <begin position="44"/>
        <end position="169"/>
    </location>
</feature>
<dbReference type="InterPro" id="IPR038765">
    <property type="entry name" value="Papain-like_cys_pep_sf"/>
</dbReference>
<evidence type="ECO:0000256" key="1">
    <source>
        <dbReference type="ARBA" id="ARBA00007074"/>
    </source>
</evidence>
<reference evidence="7 8" key="1">
    <citation type="submission" date="2017-01" db="EMBL/GenBank/DDBJ databases">
        <title>Genome analysis of Paenibacillus selenitrireducens ES3-24.</title>
        <authorList>
            <person name="Xu D."/>
            <person name="Yao R."/>
            <person name="Zheng S."/>
        </authorList>
    </citation>
    <scope>NUCLEOTIDE SEQUENCE [LARGE SCALE GENOMIC DNA]</scope>
    <source>
        <strain evidence="7 8">ES3-24</strain>
    </source>
</reference>
<protein>
    <submittedName>
        <fullName evidence="7">Cell wall-associated hydrolase</fullName>
    </submittedName>
</protein>
<feature type="signal peptide" evidence="5">
    <location>
        <begin position="1"/>
        <end position="40"/>
    </location>
</feature>
<sequence>MNPTNTTQAKRLGKTCAAVILSLSVAFSINMATNSTKAHAASALSIAEQVISTGKKYIGVPYKFRAQAGNTSAFDCSSFTEYVFKQQGIELPRSSREQANVGTYVSRNDLQPGDLVFSDTNKDGVINHVSIYMGDGKLLHTYRVGIGVTISDFEGSTWDKTYVTARRVIQGDSTNTNQQ</sequence>
<dbReference type="RefSeq" id="WP_078498018.1">
    <property type="nucleotide sequence ID" value="NZ_MSZX01000003.1"/>
</dbReference>
<keyword evidence="4" id="KW-0788">Thiol protease</keyword>
<gene>
    <name evidence="7" type="ORF">BVG16_07905</name>
</gene>
<organism evidence="7 8">
    <name type="scientific">Paenibacillus selenitireducens</name>
    <dbReference type="NCBI Taxonomy" id="1324314"/>
    <lineage>
        <taxon>Bacteria</taxon>
        <taxon>Bacillati</taxon>
        <taxon>Bacillota</taxon>
        <taxon>Bacilli</taxon>
        <taxon>Bacillales</taxon>
        <taxon>Paenibacillaceae</taxon>
        <taxon>Paenibacillus</taxon>
    </lineage>
</organism>
<dbReference type="Proteomes" id="UP000190188">
    <property type="component" value="Unassembled WGS sequence"/>
</dbReference>
<dbReference type="PROSITE" id="PS51935">
    <property type="entry name" value="NLPC_P60"/>
    <property type="match status" value="1"/>
</dbReference>
<comment type="similarity">
    <text evidence="1">Belongs to the peptidase C40 family.</text>
</comment>
<keyword evidence="8" id="KW-1185">Reference proteome</keyword>
<comment type="caution">
    <text evidence="7">The sequence shown here is derived from an EMBL/GenBank/DDBJ whole genome shotgun (WGS) entry which is preliminary data.</text>
</comment>
<evidence type="ECO:0000313" key="8">
    <source>
        <dbReference type="Proteomes" id="UP000190188"/>
    </source>
</evidence>
<evidence type="ECO:0000256" key="5">
    <source>
        <dbReference type="SAM" id="SignalP"/>
    </source>
</evidence>
<evidence type="ECO:0000256" key="3">
    <source>
        <dbReference type="ARBA" id="ARBA00022801"/>
    </source>
</evidence>
<dbReference type="InterPro" id="IPR000064">
    <property type="entry name" value="NLP_P60_dom"/>
</dbReference>
<evidence type="ECO:0000259" key="6">
    <source>
        <dbReference type="PROSITE" id="PS51935"/>
    </source>
</evidence>
<name>A0A1T2XGP6_9BACL</name>
<dbReference type="AlphaFoldDB" id="A0A1T2XGP6"/>
<evidence type="ECO:0000313" key="7">
    <source>
        <dbReference type="EMBL" id="OPA79020.1"/>
    </source>
</evidence>
<dbReference type="Gene3D" id="3.90.1720.10">
    <property type="entry name" value="endopeptidase domain like (from Nostoc punctiforme)"/>
    <property type="match status" value="1"/>
</dbReference>
<keyword evidence="3 7" id="KW-0378">Hydrolase</keyword>
<keyword evidence="5" id="KW-0732">Signal</keyword>
<feature type="chain" id="PRO_5013272937" evidence="5">
    <location>
        <begin position="41"/>
        <end position="179"/>
    </location>
</feature>
<dbReference type="OrthoDB" id="9813118at2"/>
<dbReference type="Pfam" id="PF00877">
    <property type="entry name" value="NLPC_P60"/>
    <property type="match status" value="1"/>
</dbReference>
<dbReference type="GO" id="GO:0008234">
    <property type="term" value="F:cysteine-type peptidase activity"/>
    <property type="evidence" value="ECO:0007669"/>
    <property type="project" value="UniProtKB-KW"/>
</dbReference>
<dbReference type="EMBL" id="MSZX01000003">
    <property type="protein sequence ID" value="OPA79020.1"/>
    <property type="molecule type" value="Genomic_DNA"/>
</dbReference>
<evidence type="ECO:0000256" key="4">
    <source>
        <dbReference type="ARBA" id="ARBA00022807"/>
    </source>
</evidence>
<dbReference type="InterPro" id="IPR051202">
    <property type="entry name" value="Peptidase_C40"/>
</dbReference>
<keyword evidence="2" id="KW-0645">Protease</keyword>
<dbReference type="PANTHER" id="PTHR47053">
    <property type="entry name" value="MUREIN DD-ENDOPEPTIDASE MEPH-RELATED"/>
    <property type="match status" value="1"/>
</dbReference>
<dbReference type="PANTHER" id="PTHR47053:SF1">
    <property type="entry name" value="MUREIN DD-ENDOPEPTIDASE MEPH-RELATED"/>
    <property type="match status" value="1"/>
</dbReference>
<dbReference type="GO" id="GO:0006508">
    <property type="term" value="P:proteolysis"/>
    <property type="evidence" value="ECO:0007669"/>
    <property type="project" value="UniProtKB-KW"/>
</dbReference>
<proteinExistence type="inferred from homology"/>
<evidence type="ECO:0000256" key="2">
    <source>
        <dbReference type="ARBA" id="ARBA00022670"/>
    </source>
</evidence>
<accession>A0A1T2XGP6</accession>
<dbReference type="STRING" id="1324314.BVG16_07905"/>
<dbReference type="SUPFAM" id="SSF54001">
    <property type="entry name" value="Cysteine proteinases"/>
    <property type="match status" value="1"/>
</dbReference>